<dbReference type="Gene3D" id="1.20.1530.20">
    <property type="match status" value="1"/>
</dbReference>
<keyword evidence="6 8" id="KW-1133">Transmembrane helix</keyword>
<dbReference type="Pfam" id="PF03547">
    <property type="entry name" value="Mem_trans"/>
    <property type="match status" value="1"/>
</dbReference>
<dbReference type="STRING" id="1437603.GCA_000771525_01530"/>
<evidence type="ECO:0000313" key="10">
    <source>
        <dbReference type="Proteomes" id="UP000029082"/>
    </source>
</evidence>
<dbReference type="OrthoDB" id="3238334at2"/>
<dbReference type="InterPro" id="IPR038770">
    <property type="entry name" value="Na+/solute_symporter_sf"/>
</dbReference>
<comment type="caution">
    <text evidence="9">The sequence shown here is derived from an EMBL/GenBank/DDBJ whole genome shotgun (WGS) entry which is preliminary data.</text>
</comment>
<organism evidence="9 10">
    <name type="scientific">Bifidobacterium mongoliense DSM 21395</name>
    <dbReference type="NCBI Taxonomy" id="1437603"/>
    <lineage>
        <taxon>Bacteria</taxon>
        <taxon>Bacillati</taxon>
        <taxon>Actinomycetota</taxon>
        <taxon>Actinomycetes</taxon>
        <taxon>Bifidobacteriales</taxon>
        <taxon>Bifidobacteriaceae</taxon>
        <taxon>Bifidobacterium</taxon>
    </lineage>
</organism>
<dbReference type="GO" id="GO:0005886">
    <property type="term" value="C:plasma membrane"/>
    <property type="evidence" value="ECO:0007669"/>
    <property type="project" value="UniProtKB-SubCell"/>
</dbReference>
<name>A0A087C4X3_9BIFI</name>
<evidence type="ECO:0000256" key="8">
    <source>
        <dbReference type="SAM" id="Phobius"/>
    </source>
</evidence>
<protein>
    <submittedName>
        <fullName evidence="9">Permease</fullName>
    </submittedName>
</protein>
<feature type="transmembrane region" description="Helical" evidence="8">
    <location>
        <begin position="278"/>
        <end position="298"/>
    </location>
</feature>
<dbReference type="Proteomes" id="UP000029082">
    <property type="component" value="Unassembled WGS sequence"/>
</dbReference>
<proteinExistence type="inferred from homology"/>
<dbReference type="PANTHER" id="PTHR36838:SF3">
    <property type="entry name" value="TRANSPORTER AUXIN EFFLUX CARRIER EC FAMILY"/>
    <property type="match status" value="1"/>
</dbReference>
<dbReference type="InterPro" id="IPR004776">
    <property type="entry name" value="Mem_transp_PIN-like"/>
</dbReference>
<feature type="transmembrane region" description="Helical" evidence="8">
    <location>
        <begin position="33"/>
        <end position="52"/>
    </location>
</feature>
<feature type="transmembrane region" description="Helical" evidence="8">
    <location>
        <begin position="248"/>
        <end position="272"/>
    </location>
</feature>
<dbReference type="RefSeq" id="WP_033512597.1">
    <property type="nucleotide sequence ID" value="NZ_JDUO01000005.1"/>
</dbReference>
<feature type="transmembrane region" description="Helical" evidence="8">
    <location>
        <begin position="58"/>
        <end position="80"/>
    </location>
</feature>
<dbReference type="GO" id="GO:0055085">
    <property type="term" value="P:transmembrane transport"/>
    <property type="evidence" value="ECO:0007669"/>
    <property type="project" value="InterPro"/>
</dbReference>
<comment type="subcellular location">
    <subcellularLocation>
        <location evidence="1">Cell membrane</location>
        <topology evidence="1">Multi-pass membrane protein</topology>
    </subcellularLocation>
</comment>
<keyword evidence="10" id="KW-1185">Reference proteome</keyword>
<sequence length="333" mass="35844">MSATIQPLTLLLILLAGYLFKRFGLFSDRDYRVVQTAEFNLVLPGAIIYSFATNPHPTSLLLIAALSFVAALLPAALGFLATRRRPVADRAFLMLNSSGFNIGCFTFPVLQSLLGPAALVPAAMFDIGNNIMVAAGTNVMTQTLLHIKPGATLAEQHAGAAPTLQYARPADRDARRLTRRALLRNIARGFLTSPSFDVYLVMIALMVTGLSMPQWVATVSQPFATANAFCAMLMVGMLTDLPESRRDVLAVAEVIAWRVPCGLVFAAAAWYLLPFDPLVREAVALCCMAPTAVFSTMFTDRVLGNAKLAGLTLSLTAVLAIVMMVGTHMILHV</sequence>
<keyword evidence="3" id="KW-0813">Transport</keyword>
<evidence type="ECO:0000256" key="2">
    <source>
        <dbReference type="ARBA" id="ARBA00010145"/>
    </source>
</evidence>
<dbReference type="eggNOG" id="COG0679">
    <property type="taxonomic scope" value="Bacteria"/>
</dbReference>
<reference evidence="9 10" key="1">
    <citation type="submission" date="2014-03" db="EMBL/GenBank/DDBJ databases">
        <title>Genomics of Bifidobacteria.</title>
        <authorList>
            <person name="Ventura M."/>
            <person name="Milani C."/>
            <person name="Lugli G.A."/>
        </authorList>
    </citation>
    <scope>NUCLEOTIDE SEQUENCE [LARGE SCALE GENOMIC DNA]</scope>
    <source>
        <strain evidence="9 10">DSM 21395</strain>
    </source>
</reference>
<evidence type="ECO:0000256" key="7">
    <source>
        <dbReference type="ARBA" id="ARBA00023136"/>
    </source>
</evidence>
<keyword evidence="5 8" id="KW-0812">Transmembrane</keyword>
<keyword evidence="7 8" id="KW-0472">Membrane</keyword>
<gene>
    <name evidence="9" type="ORF">BMON_1588</name>
</gene>
<feature type="transmembrane region" description="Helical" evidence="8">
    <location>
        <begin position="6"/>
        <end position="21"/>
    </location>
</feature>
<evidence type="ECO:0000313" key="9">
    <source>
        <dbReference type="EMBL" id="KFI78323.1"/>
    </source>
</evidence>
<evidence type="ECO:0000256" key="5">
    <source>
        <dbReference type="ARBA" id="ARBA00022692"/>
    </source>
</evidence>
<evidence type="ECO:0000256" key="3">
    <source>
        <dbReference type="ARBA" id="ARBA00022448"/>
    </source>
</evidence>
<dbReference type="EMBL" id="JGZE01000004">
    <property type="protein sequence ID" value="KFI78323.1"/>
    <property type="molecule type" value="Genomic_DNA"/>
</dbReference>
<evidence type="ECO:0000256" key="1">
    <source>
        <dbReference type="ARBA" id="ARBA00004651"/>
    </source>
</evidence>
<accession>A0A087C4X3</accession>
<feature type="transmembrane region" description="Helical" evidence="8">
    <location>
        <begin position="223"/>
        <end position="241"/>
    </location>
</feature>
<dbReference type="PANTHER" id="PTHR36838">
    <property type="entry name" value="AUXIN EFFLUX CARRIER FAMILY PROTEIN"/>
    <property type="match status" value="1"/>
</dbReference>
<evidence type="ECO:0000256" key="6">
    <source>
        <dbReference type="ARBA" id="ARBA00022989"/>
    </source>
</evidence>
<dbReference type="AlphaFoldDB" id="A0A087C4X3"/>
<dbReference type="GeneID" id="93094568"/>
<evidence type="ECO:0000256" key="4">
    <source>
        <dbReference type="ARBA" id="ARBA00022475"/>
    </source>
</evidence>
<comment type="similarity">
    <text evidence="2">Belongs to the auxin efflux carrier (TC 2.A.69) family.</text>
</comment>
<feature type="transmembrane region" description="Helical" evidence="8">
    <location>
        <begin position="310"/>
        <end position="331"/>
    </location>
</feature>
<keyword evidence="4" id="KW-1003">Cell membrane</keyword>